<reference evidence="1 2" key="1">
    <citation type="journal article" date="2007" name="Photosyn. Res.">
        <title>Complete nucleotide sequence of the freshwater unicellular cyanobacterium Synechococcus elongatus PCC 6301 chromosome: gene content and organization.</title>
        <authorList>
            <person name="Sugita C."/>
            <person name="Ogata K."/>
            <person name="Shikata M."/>
            <person name="Jikuya H."/>
            <person name="Takano J."/>
            <person name="Furumichi M."/>
            <person name="Kanehisa M."/>
            <person name="Omata T."/>
            <person name="Sugiura M."/>
            <person name="Sugita M."/>
        </authorList>
    </citation>
    <scope>NUCLEOTIDE SEQUENCE [LARGE SCALE GENOMIC DNA]</scope>
    <source>
        <strain evidence="2">ATCC 27144 / PCC 6301 / SAUG 1402/1</strain>
    </source>
</reference>
<dbReference type="KEGG" id="syc:syc1430_d"/>
<dbReference type="AlphaFoldDB" id="A0A0H3K9J8"/>
<accession>A0A0H3K9J8</accession>
<proteinExistence type="predicted"/>
<gene>
    <name evidence="1" type="ordered locus">syc1430_d</name>
</gene>
<dbReference type="Proteomes" id="UP000001175">
    <property type="component" value="Chromosome"/>
</dbReference>
<evidence type="ECO:0000313" key="1">
    <source>
        <dbReference type="EMBL" id="BAD79620.1"/>
    </source>
</evidence>
<evidence type="ECO:0000313" key="2">
    <source>
        <dbReference type="Proteomes" id="UP000001175"/>
    </source>
</evidence>
<dbReference type="EMBL" id="AP008231">
    <property type="protein sequence ID" value="BAD79620.1"/>
    <property type="molecule type" value="Genomic_DNA"/>
</dbReference>
<sequence length="135" mass="14943">METGGSKATIPRSIEIFGMMHPIALLVRNPCSDPLTPPNRPMLQIHLRSLNYGTVVISTQATATQAAPLELTGHTPARKVLQTLLRLIFPQLQARSSELKMICTNNPLFQYWFQVEAIIEAGSGMTRTEVPCLSR</sequence>
<name>A0A0H3K9J8_SYNP6</name>
<protein>
    <submittedName>
        <fullName evidence="1">Uncharacterized protein</fullName>
    </submittedName>
</protein>
<organism evidence="1 2">
    <name type="scientific">Synechococcus sp. (strain ATCC 27144 / PCC 6301 / SAUG 1402/1)</name>
    <name type="common">Anacystis nidulans</name>
    <dbReference type="NCBI Taxonomy" id="269084"/>
    <lineage>
        <taxon>Bacteria</taxon>
        <taxon>Bacillati</taxon>
        <taxon>Cyanobacteriota</taxon>
        <taxon>Cyanophyceae</taxon>
        <taxon>Synechococcales</taxon>
        <taxon>Synechococcaceae</taxon>
        <taxon>Synechococcus</taxon>
    </lineage>
</organism>